<evidence type="ECO:0000313" key="3">
    <source>
        <dbReference type="Proteomes" id="UP000276133"/>
    </source>
</evidence>
<feature type="transmembrane region" description="Helical" evidence="1">
    <location>
        <begin position="42"/>
        <end position="59"/>
    </location>
</feature>
<dbReference type="AlphaFoldDB" id="A0A3M7RN20"/>
<dbReference type="Proteomes" id="UP000276133">
    <property type="component" value="Unassembled WGS sequence"/>
</dbReference>
<keyword evidence="3" id="KW-1185">Reference proteome</keyword>
<keyword evidence="1" id="KW-0472">Membrane</keyword>
<comment type="caution">
    <text evidence="2">The sequence shown here is derived from an EMBL/GenBank/DDBJ whole genome shotgun (WGS) entry which is preliminary data.</text>
</comment>
<evidence type="ECO:0000256" key="1">
    <source>
        <dbReference type="SAM" id="Phobius"/>
    </source>
</evidence>
<sequence>MTPFTTRSINKKQYIKRSLSTIIQLNSMLGHLKKEHAMKLGYQHKILGVVVVVVIHCVIQTQKQLLDMSCKTKK</sequence>
<keyword evidence="1" id="KW-0812">Transmembrane</keyword>
<proteinExistence type="predicted"/>
<accession>A0A3M7RN20</accession>
<protein>
    <submittedName>
        <fullName evidence="2">Uncharacterized protein</fullName>
    </submittedName>
</protein>
<dbReference type="EMBL" id="REGN01003012">
    <property type="protein sequence ID" value="RNA24936.1"/>
    <property type="molecule type" value="Genomic_DNA"/>
</dbReference>
<organism evidence="2 3">
    <name type="scientific">Brachionus plicatilis</name>
    <name type="common">Marine rotifer</name>
    <name type="synonym">Brachionus muelleri</name>
    <dbReference type="NCBI Taxonomy" id="10195"/>
    <lineage>
        <taxon>Eukaryota</taxon>
        <taxon>Metazoa</taxon>
        <taxon>Spiralia</taxon>
        <taxon>Gnathifera</taxon>
        <taxon>Rotifera</taxon>
        <taxon>Eurotatoria</taxon>
        <taxon>Monogononta</taxon>
        <taxon>Pseudotrocha</taxon>
        <taxon>Ploima</taxon>
        <taxon>Brachionidae</taxon>
        <taxon>Brachionus</taxon>
    </lineage>
</organism>
<reference evidence="2 3" key="1">
    <citation type="journal article" date="2018" name="Sci. Rep.">
        <title>Genomic signatures of local adaptation to the degree of environmental predictability in rotifers.</title>
        <authorList>
            <person name="Franch-Gras L."/>
            <person name="Hahn C."/>
            <person name="Garcia-Roger E.M."/>
            <person name="Carmona M.J."/>
            <person name="Serra M."/>
            <person name="Gomez A."/>
        </authorList>
    </citation>
    <scope>NUCLEOTIDE SEQUENCE [LARGE SCALE GENOMIC DNA]</scope>
    <source>
        <strain evidence="2">HYR1</strain>
    </source>
</reference>
<evidence type="ECO:0000313" key="2">
    <source>
        <dbReference type="EMBL" id="RNA24936.1"/>
    </source>
</evidence>
<keyword evidence="1" id="KW-1133">Transmembrane helix</keyword>
<name>A0A3M7RN20_BRAPC</name>
<gene>
    <name evidence="2" type="ORF">BpHYR1_024675</name>
</gene>